<dbReference type="AlphaFoldDB" id="A0A158PJF5"/>
<keyword evidence="2" id="KW-1185">Reference proteome</keyword>
<gene>
    <name evidence="1" type="ORF">ACOC_LOCUS8701</name>
</gene>
<dbReference type="OrthoDB" id="6126662at2759"/>
<dbReference type="Proteomes" id="UP000267027">
    <property type="component" value="Unassembled WGS sequence"/>
</dbReference>
<dbReference type="EMBL" id="UYYA01004190">
    <property type="protein sequence ID" value="VDM60286.1"/>
    <property type="molecule type" value="Genomic_DNA"/>
</dbReference>
<name>A0A158PJF5_ANGCS</name>
<organism evidence="3">
    <name type="scientific">Angiostrongylus costaricensis</name>
    <name type="common">Nematode worm</name>
    <dbReference type="NCBI Taxonomy" id="334426"/>
    <lineage>
        <taxon>Eukaryota</taxon>
        <taxon>Metazoa</taxon>
        <taxon>Ecdysozoa</taxon>
        <taxon>Nematoda</taxon>
        <taxon>Chromadorea</taxon>
        <taxon>Rhabditida</taxon>
        <taxon>Rhabditina</taxon>
        <taxon>Rhabditomorpha</taxon>
        <taxon>Strongyloidea</taxon>
        <taxon>Metastrongylidae</taxon>
        <taxon>Angiostrongylus</taxon>
    </lineage>
</organism>
<dbReference type="STRING" id="334426.A0A158PJF5"/>
<evidence type="ECO:0000313" key="3">
    <source>
        <dbReference type="WBParaSite" id="ACOC_0000870001-mRNA-1"/>
    </source>
</evidence>
<reference evidence="3" key="1">
    <citation type="submission" date="2016-04" db="UniProtKB">
        <authorList>
            <consortium name="WormBaseParasite"/>
        </authorList>
    </citation>
    <scope>IDENTIFICATION</scope>
</reference>
<evidence type="ECO:0000313" key="1">
    <source>
        <dbReference type="EMBL" id="VDM60286.1"/>
    </source>
</evidence>
<evidence type="ECO:0000313" key="2">
    <source>
        <dbReference type="Proteomes" id="UP000267027"/>
    </source>
</evidence>
<reference evidence="1 2" key="2">
    <citation type="submission" date="2018-11" db="EMBL/GenBank/DDBJ databases">
        <authorList>
            <consortium name="Pathogen Informatics"/>
        </authorList>
    </citation>
    <scope>NUCLEOTIDE SEQUENCE [LARGE SCALE GENOMIC DNA]</scope>
    <source>
        <strain evidence="1 2">Costa Rica</strain>
    </source>
</reference>
<accession>A0A158PJF5</accession>
<sequence>MEVSSIDRLEMVNDKVEYGDACYVVLCVHDDKIPILEWYHTEEAVSLHQPFKVLDLLFATYVIEVGSDPRAFVVGLKELEAIELVAISPNFSEVCLEWVDCLTATLHRLSILVEASNIYIPTPRFKVDMSRETSPRHKVRCRDAHSLNRTSHIHSPQALRPPLPPRAHQVFPYRPLTLATSDEMREETTYDVLRARSHVSCDDEKEANWYDIPKGYYNPLSRGASLSNMSSSPMDSTLSTTSLCSSLSSALRLWNSIPPEDISASGYANVRSELNMPNLKVRSVALNLSVLIEHVMFVQVEGRVWVAGWSEIRDRQLSLMFNVGDELIEVENVRVKGFASVIQLFYTLSTPGTPVNLLLKRIPLGKKYRLMKPISKNKEIGIQLHKNKNRIASVIPDSLADRRHLPVSMESPFKPGMETAVVITEVNNRRLNPFSKNGQLFKRLEEIRDGSEFEIVLHPHDFIKLMKEQIVNFRHYKSFLCHP</sequence>
<dbReference type="OMA" id="PPYECIF"/>
<dbReference type="WBParaSite" id="ACOC_0000870001-mRNA-1">
    <property type="protein sequence ID" value="ACOC_0000870001-mRNA-1"/>
    <property type="gene ID" value="ACOC_0000870001"/>
</dbReference>
<protein>
    <submittedName>
        <fullName evidence="3">PDZ domain-containing protein</fullName>
    </submittedName>
</protein>
<proteinExistence type="predicted"/>